<protein>
    <submittedName>
        <fullName evidence="3">UDP-glucose 6-dehydrogenase</fullName>
    </submittedName>
</protein>
<dbReference type="InterPro" id="IPR001387">
    <property type="entry name" value="Cro/C1-type_HTH"/>
</dbReference>
<accession>A0A2L2XCV9</accession>
<sequence>MKKLSTAKLAETVKLKREEKGLTQEQLGDLAGINRVMIGRIERENFIPSITQLEFLAKTLNFEITDMFIEEQETNFFIALRSEALSESEKEGVDKLFTMMLTLRQQILLRSKFENAASHQA</sequence>
<dbReference type="EMBL" id="BFAV01000125">
    <property type="protein sequence ID" value="GBF33980.1"/>
    <property type="molecule type" value="Genomic_DNA"/>
</dbReference>
<dbReference type="InterPro" id="IPR010982">
    <property type="entry name" value="Lambda_DNA-bd_dom_sf"/>
</dbReference>
<evidence type="ECO:0000256" key="1">
    <source>
        <dbReference type="ARBA" id="ARBA00023125"/>
    </source>
</evidence>
<dbReference type="PROSITE" id="PS50943">
    <property type="entry name" value="HTH_CROC1"/>
    <property type="match status" value="1"/>
</dbReference>
<comment type="caution">
    <text evidence="3">The sequence shown here is derived from an EMBL/GenBank/DDBJ whole genome shotgun (WGS) entry which is preliminary data.</text>
</comment>
<dbReference type="RefSeq" id="WP_104372299.1">
    <property type="nucleotide sequence ID" value="NZ_BFAV01000125.1"/>
</dbReference>
<dbReference type="AlphaFoldDB" id="A0A2L2XCV9"/>
<gene>
    <name evidence="3" type="ORF">DCCM_3091</name>
</gene>
<dbReference type="Proteomes" id="UP000239549">
    <property type="component" value="Unassembled WGS sequence"/>
</dbReference>
<dbReference type="Pfam" id="PF01381">
    <property type="entry name" value="HTH_3"/>
    <property type="match status" value="1"/>
</dbReference>
<dbReference type="Gene3D" id="1.10.260.40">
    <property type="entry name" value="lambda repressor-like DNA-binding domains"/>
    <property type="match status" value="1"/>
</dbReference>
<evidence type="ECO:0000313" key="3">
    <source>
        <dbReference type="EMBL" id="GBF33980.1"/>
    </source>
</evidence>
<dbReference type="GO" id="GO:0003677">
    <property type="term" value="F:DNA binding"/>
    <property type="evidence" value="ECO:0007669"/>
    <property type="project" value="UniProtKB-KW"/>
</dbReference>
<dbReference type="PANTHER" id="PTHR46558">
    <property type="entry name" value="TRACRIPTIONAL REGULATORY PROTEIN-RELATED-RELATED"/>
    <property type="match status" value="1"/>
</dbReference>
<evidence type="ECO:0000259" key="2">
    <source>
        <dbReference type="PROSITE" id="PS50943"/>
    </source>
</evidence>
<keyword evidence="4" id="KW-1185">Reference proteome</keyword>
<keyword evidence="1" id="KW-0238">DNA-binding</keyword>
<dbReference type="SMART" id="SM00530">
    <property type="entry name" value="HTH_XRE"/>
    <property type="match status" value="1"/>
</dbReference>
<feature type="domain" description="HTH cro/C1-type" evidence="2">
    <location>
        <begin position="13"/>
        <end position="67"/>
    </location>
</feature>
<proteinExistence type="predicted"/>
<organism evidence="3 4">
    <name type="scientific">Desulfocucumis palustris</name>
    <dbReference type="NCBI Taxonomy" id="1898651"/>
    <lineage>
        <taxon>Bacteria</taxon>
        <taxon>Bacillati</taxon>
        <taxon>Bacillota</taxon>
        <taxon>Clostridia</taxon>
        <taxon>Eubacteriales</taxon>
        <taxon>Desulfocucumaceae</taxon>
        <taxon>Desulfocucumis</taxon>
    </lineage>
</organism>
<name>A0A2L2XCV9_9FIRM</name>
<dbReference type="PANTHER" id="PTHR46558:SF4">
    <property type="entry name" value="DNA-BIDING PHAGE PROTEIN"/>
    <property type="match status" value="1"/>
</dbReference>
<dbReference type="SUPFAM" id="SSF47413">
    <property type="entry name" value="lambda repressor-like DNA-binding domains"/>
    <property type="match status" value="1"/>
</dbReference>
<dbReference type="OrthoDB" id="9803238at2"/>
<reference evidence="4" key="1">
    <citation type="submission" date="2018-02" db="EMBL/GenBank/DDBJ databases">
        <title>Genome sequence of Desulfocucumis palustris strain NAW-5.</title>
        <authorList>
            <person name="Watanabe M."/>
            <person name="Kojima H."/>
            <person name="Fukui M."/>
        </authorList>
    </citation>
    <scope>NUCLEOTIDE SEQUENCE [LARGE SCALE GENOMIC DNA]</scope>
    <source>
        <strain evidence="4">NAW-5</strain>
    </source>
</reference>
<dbReference type="CDD" id="cd00093">
    <property type="entry name" value="HTH_XRE"/>
    <property type="match status" value="1"/>
</dbReference>
<evidence type="ECO:0000313" key="4">
    <source>
        <dbReference type="Proteomes" id="UP000239549"/>
    </source>
</evidence>